<sequence>MKCLFFLFVVIAACAASVLRDPVKGYKEGDRYFYFAGDDDDILQLVDAEEPADLDFIEEYARNPANNAYWLYTRSNPTTAQVLVHGNSGSVSNSNINFSRITVFLAHGWNGHGGNTMNQLLVEAFLQDADVNVIVLDWNALANRSYTTAKGGTAEVGRGLGQFLNWLASLGLSYERVHLVGFSLGGHLVGNAGRETGSRVKRITALDPAGPLWGSDRNRIVRTDGQYVEVIHTETSTLGYSDLCGDADFYPNGGSSMPGCYIVTCSHSRAYKYMASTVKYNHLHANECASLRDATRNRCTGTLNPMGNSDIFKSRAGIFRVNTARSYPY</sequence>
<evidence type="ECO:0000256" key="2">
    <source>
        <dbReference type="ARBA" id="ARBA00010701"/>
    </source>
</evidence>
<evidence type="ECO:0000259" key="6">
    <source>
        <dbReference type="Pfam" id="PF00151"/>
    </source>
</evidence>
<dbReference type="CDD" id="cd00707">
    <property type="entry name" value="Pancreat_lipase_like"/>
    <property type="match status" value="1"/>
</dbReference>
<dbReference type="AlphaFoldDB" id="A0A2A4JFG9"/>
<evidence type="ECO:0000313" key="7">
    <source>
        <dbReference type="EMBL" id="PCG70559.1"/>
    </source>
</evidence>
<organism evidence="7">
    <name type="scientific">Heliothis virescens</name>
    <name type="common">Tobacco budworm moth</name>
    <dbReference type="NCBI Taxonomy" id="7102"/>
    <lineage>
        <taxon>Eukaryota</taxon>
        <taxon>Metazoa</taxon>
        <taxon>Ecdysozoa</taxon>
        <taxon>Arthropoda</taxon>
        <taxon>Hexapoda</taxon>
        <taxon>Insecta</taxon>
        <taxon>Pterygota</taxon>
        <taxon>Neoptera</taxon>
        <taxon>Endopterygota</taxon>
        <taxon>Lepidoptera</taxon>
        <taxon>Glossata</taxon>
        <taxon>Ditrysia</taxon>
        <taxon>Noctuoidea</taxon>
        <taxon>Noctuidae</taxon>
        <taxon>Heliothinae</taxon>
        <taxon>Heliothis</taxon>
    </lineage>
</organism>
<dbReference type="PANTHER" id="PTHR11610:SF173">
    <property type="entry name" value="LIPASE DOMAIN-CONTAINING PROTEIN-RELATED"/>
    <property type="match status" value="1"/>
</dbReference>
<dbReference type="GO" id="GO:0016298">
    <property type="term" value="F:lipase activity"/>
    <property type="evidence" value="ECO:0007669"/>
    <property type="project" value="InterPro"/>
</dbReference>
<dbReference type="InterPro" id="IPR029058">
    <property type="entry name" value="AB_hydrolase_fold"/>
</dbReference>
<dbReference type="GO" id="GO:0017171">
    <property type="term" value="F:serine hydrolase activity"/>
    <property type="evidence" value="ECO:0007669"/>
    <property type="project" value="TreeGrafter"/>
</dbReference>
<keyword evidence="5" id="KW-0732">Signal</keyword>
<dbReference type="InterPro" id="IPR000734">
    <property type="entry name" value="TAG_lipase"/>
</dbReference>
<feature type="domain" description="Lipase" evidence="6">
    <location>
        <begin position="66"/>
        <end position="302"/>
    </location>
</feature>
<dbReference type="SUPFAM" id="SSF53474">
    <property type="entry name" value="alpha/beta-Hydrolases"/>
    <property type="match status" value="1"/>
</dbReference>
<comment type="caution">
    <text evidence="7">The sequence shown here is derived from an EMBL/GenBank/DDBJ whole genome shotgun (WGS) entry which is preliminary data.</text>
</comment>
<dbReference type="PRINTS" id="PR00821">
    <property type="entry name" value="TAGLIPASE"/>
</dbReference>
<evidence type="ECO:0000256" key="5">
    <source>
        <dbReference type="SAM" id="SignalP"/>
    </source>
</evidence>
<feature type="chain" id="PRO_5012246538" description="Lipase domain-containing protein" evidence="5">
    <location>
        <begin position="21"/>
        <end position="329"/>
    </location>
</feature>
<dbReference type="GO" id="GO:0005615">
    <property type="term" value="C:extracellular space"/>
    <property type="evidence" value="ECO:0007669"/>
    <property type="project" value="TreeGrafter"/>
</dbReference>
<dbReference type="InterPro" id="IPR013818">
    <property type="entry name" value="Lipase"/>
</dbReference>
<dbReference type="InterPro" id="IPR033906">
    <property type="entry name" value="Lipase_N"/>
</dbReference>
<protein>
    <recommendedName>
        <fullName evidence="6">Lipase domain-containing protein</fullName>
    </recommendedName>
</protein>
<evidence type="ECO:0000256" key="4">
    <source>
        <dbReference type="RuleBase" id="RU004262"/>
    </source>
</evidence>
<evidence type="ECO:0000256" key="3">
    <source>
        <dbReference type="ARBA" id="ARBA00022525"/>
    </source>
</evidence>
<dbReference type="Gene3D" id="3.40.50.1820">
    <property type="entry name" value="alpha/beta hydrolase"/>
    <property type="match status" value="1"/>
</dbReference>
<keyword evidence="3" id="KW-0964">Secreted</keyword>
<gene>
    <name evidence="7" type="ORF">B5V51_2827</name>
</gene>
<evidence type="ECO:0000256" key="1">
    <source>
        <dbReference type="ARBA" id="ARBA00004613"/>
    </source>
</evidence>
<dbReference type="Pfam" id="PF00151">
    <property type="entry name" value="Lipase"/>
    <property type="match status" value="1"/>
</dbReference>
<reference evidence="7" key="1">
    <citation type="submission" date="2017-09" db="EMBL/GenBank/DDBJ databases">
        <title>Contemporary evolution of a Lepidopteran species, Heliothis virescens, in response to modern agricultural practices.</title>
        <authorList>
            <person name="Fritz M.L."/>
            <person name="Deyonke A.M."/>
            <person name="Papanicolaou A."/>
            <person name="Micinski S."/>
            <person name="Westbrook J."/>
            <person name="Gould F."/>
        </authorList>
    </citation>
    <scope>NUCLEOTIDE SEQUENCE [LARGE SCALE GENOMIC DNA]</scope>
    <source>
        <strain evidence="7">HvINT-</strain>
        <tissue evidence="7">Whole body</tissue>
    </source>
</reference>
<accession>A0A2A4JFG9</accession>
<dbReference type="GO" id="GO:0016042">
    <property type="term" value="P:lipid catabolic process"/>
    <property type="evidence" value="ECO:0007669"/>
    <property type="project" value="TreeGrafter"/>
</dbReference>
<proteinExistence type="inferred from homology"/>
<name>A0A2A4JFG9_HELVI</name>
<dbReference type="EMBL" id="NWSH01001649">
    <property type="protein sequence ID" value="PCG70559.1"/>
    <property type="molecule type" value="Genomic_DNA"/>
</dbReference>
<feature type="signal peptide" evidence="5">
    <location>
        <begin position="1"/>
        <end position="20"/>
    </location>
</feature>
<comment type="subcellular location">
    <subcellularLocation>
        <location evidence="1">Secreted</location>
    </subcellularLocation>
</comment>
<comment type="similarity">
    <text evidence="2 4">Belongs to the AB hydrolase superfamily. Lipase family.</text>
</comment>
<dbReference type="PANTHER" id="PTHR11610">
    <property type="entry name" value="LIPASE"/>
    <property type="match status" value="1"/>
</dbReference>